<comment type="caution">
    <text evidence="1">The sequence shown here is derived from an EMBL/GenBank/DDBJ whole genome shotgun (WGS) entry which is preliminary data.</text>
</comment>
<name>A0ABQ9TBD0_SAGOE</name>
<sequence>SCGCGCSEPRGPGGGGLAFFMFACLHTPQLLHETHSTLSFPGFNLCIGRPKGPQDLPAEWTQV</sequence>
<keyword evidence="2" id="KW-1185">Reference proteome</keyword>
<gene>
    <name evidence="1" type="ORF">P7K49_039637</name>
</gene>
<dbReference type="EMBL" id="JASSZA010000045">
    <property type="protein sequence ID" value="KAK2082067.1"/>
    <property type="molecule type" value="Genomic_DNA"/>
</dbReference>
<feature type="non-terminal residue" evidence="1">
    <location>
        <position position="1"/>
    </location>
</feature>
<accession>A0ABQ9TBD0</accession>
<dbReference type="Proteomes" id="UP001266305">
    <property type="component" value="Unassembled WGS sequence"/>
</dbReference>
<evidence type="ECO:0000313" key="2">
    <source>
        <dbReference type="Proteomes" id="UP001266305"/>
    </source>
</evidence>
<proteinExistence type="predicted"/>
<protein>
    <submittedName>
        <fullName evidence="1">Uncharacterized protein</fullName>
    </submittedName>
</protein>
<organism evidence="1 2">
    <name type="scientific">Saguinus oedipus</name>
    <name type="common">Cotton-top tamarin</name>
    <name type="synonym">Oedipomidas oedipus</name>
    <dbReference type="NCBI Taxonomy" id="9490"/>
    <lineage>
        <taxon>Eukaryota</taxon>
        <taxon>Metazoa</taxon>
        <taxon>Chordata</taxon>
        <taxon>Craniata</taxon>
        <taxon>Vertebrata</taxon>
        <taxon>Euteleostomi</taxon>
        <taxon>Mammalia</taxon>
        <taxon>Eutheria</taxon>
        <taxon>Euarchontoglires</taxon>
        <taxon>Primates</taxon>
        <taxon>Haplorrhini</taxon>
        <taxon>Platyrrhini</taxon>
        <taxon>Cebidae</taxon>
        <taxon>Callitrichinae</taxon>
        <taxon>Saguinus</taxon>
    </lineage>
</organism>
<evidence type="ECO:0000313" key="1">
    <source>
        <dbReference type="EMBL" id="KAK2082067.1"/>
    </source>
</evidence>
<reference evidence="1 2" key="1">
    <citation type="submission" date="2023-05" db="EMBL/GenBank/DDBJ databases">
        <title>B98-5 Cell Line De Novo Hybrid Assembly: An Optical Mapping Approach.</title>
        <authorList>
            <person name="Kananen K."/>
            <person name="Auerbach J.A."/>
            <person name="Kautto E."/>
            <person name="Blachly J.S."/>
        </authorList>
    </citation>
    <scope>NUCLEOTIDE SEQUENCE [LARGE SCALE GENOMIC DNA]</scope>
    <source>
        <strain evidence="1">B95-8</strain>
        <tissue evidence="1">Cell line</tissue>
    </source>
</reference>